<feature type="non-terminal residue" evidence="2">
    <location>
        <position position="1"/>
    </location>
</feature>
<dbReference type="AlphaFoldDB" id="A0A6A6DRU3"/>
<keyword evidence="3" id="KW-1185">Reference proteome</keyword>
<accession>A0A6A6DRU3</accession>
<proteinExistence type="predicted"/>
<dbReference type="Proteomes" id="UP000800200">
    <property type="component" value="Unassembled WGS sequence"/>
</dbReference>
<reference evidence="2" key="1">
    <citation type="journal article" date="2020" name="Stud. Mycol.">
        <title>101 Dothideomycetes genomes: a test case for predicting lifestyles and emergence of pathogens.</title>
        <authorList>
            <person name="Haridas S."/>
            <person name="Albert R."/>
            <person name="Binder M."/>
            <person name="Bloem J."/>
            <person name="Labutti K."/>
            <person name="Salamov A."/>
            <person name="Andreopoulos B."/>
            <person name="Baker S."/>
            <person name="Barry K."/>
            <person name="Bills G."/>
            <person name="Bluhm B."/>
            <person name="Cannon C."/>
            <person name="Castanera R."/>
            <person name="Culley D."/>
            <person name="Daum C."/>
            <person name="Ezra D."/>
            <person name="Gonzalez J."/>
            <person name="Henrissat B."/>
            <person name="Kuo A."/>
            <person name="Liang C."/>
            <person name="Lipzen A."/>
            <person name="Lutzoni F."/>
            <person name="Magnuson J."/>
            <person name="Mondo S."/>
            <person name="Nolan M."/>
            <person name="Ohm R."/>
            <person name="Pangilinan J."/>
            <person name="Park H.-J."/>
            <person name="Ramirez L."/>
            <person name="Alfaro M."/>
            <person name="Sun H."/>
            <person name="Tritt A."/>
            <person name="Yoshinaga Y."/>
            <person name="Zwiers L.-H."/>
            <person name="Turgeon B."/>
            <person name="Goodwin S."/>
            <person name="Spatafora J."/>
            <person name="Crous P."/>
            <person name="Grigoriev I."/>
        </authorList>
    </citation>
    <scope>NUCLEOTIDE SEQUENCE</scope>
    <source>
        <strain evidence="2">CBS 207.26</strain>
    </source>
</reference>
<evidence type="ECO:0000256" key="1">
    <source>
        <dbReference type="SAM" id="MobiDB-lite"/>
    </source>
</evidence>
<evidence type="ECO:0000313" key="3">
    <source>
        <dbReference type="Proteomes" id="UP000800200"/>
    </source>
</evidence>
<feature type="non-terminal residue" evidence="2">
    <location>
        <position position="95"/>
    </location>
</feature>
<dbReference type="EMBL" id="ML994655">
    <property type="protein sequence ID" value="KAF2180929.1"/>
    <property type="molecule type" value="Genomic_DNA"/>
</dbReference>
<feature type="region of interest" description="Disordered" evidence="1">
    <location>
        <begin position="42"/>
        <end position="72"/>
    </location>
</feature>
<dbReference type="OrthoDB" id="3784779at2759"/>
<organism evidence="2 3">
    <name type="scientific">Zopfia rhizophila CBS 207.26</name>
    <dbReference type="NCBI Taxonomy" id="1314779"/>
    <lineage>
        <taxon>Eukaryota</taxon>
        <taxon>Fungi</taxon>
        <taxon>Dikarya</taxon>
        <taxon>Ascomycota</taxon>
        <taxon>Pezizomycotina</taxon>
        <taxon>Dothideomycetes</taxon>
        <taxon>Dothideomycetes incertae sedis</taxon>
        <taxon>Zopfiaceae</taxon>
        <taxon>Zopfia</taxon>
    </lineage>
</organism>
<name>A0A6A6DRU3_9PEZI</name>
<gene>
    <name evidence="2" type="ORF">K469DRAFT_458029</name>
</gene>
<sequence length="95" mass="10327">IYVAQEVQHAGYKRVIDAIDANILNDTVEKVKAAAEGDKLLSQTQKASTSSITITSMPHPSDNDPNPHSSVLFQSAEGWEVCKGHVVPDQKNQEV</sequence>
<protein>
    <submittedName>
        <fullName evidence="2">Uncharacterized protein</fullName>
    </submittedName>
</protein>
<evidence type="ECO:0000313" key="2">
    <source>
        <dbReference type="EMBL" id="KAF2180929.1"/>
    </source>
</evidence>